<dbReference type="Gene3D" id="2.30.30.140">
    <property type="match status" value="1"/>
</dbReference>
<dbReference type="CDD" id="cd20144">
    <property type="entry name" value="PWWP_NSD_rpt1"/>
    <property type="match status" value="1"/>
</dbReference>
<name>A0A4C1SUN0_EUMVA</name>
<keyword evidence="4" id="KW-1185">Reference proteome</keyword>
<protein>
    <submittedName>
        <fullName evidence="3">Histone-lysine N-methyltransferase NSD2</fullName>
    </submittedName>
</protein>
<dbReference type="Pfam" id="PF00855">
    <property type="entry name" value="PWWP"/>
    <property type="match status" value="1"/>
</dbReference>
<feature type="compositionally biased region" description="Basic residues" evidence="1">
    <location>
        <begin position="629"/>
        <end position="641"/>
    </location>
</feature>
<keyword evidence="3" id="KW-0489">Methyltransferase</keyword>
<dbReference type="EMBL" id="BGZK01000019">
    <property type="protein sequence ID" value="GBP05889.1"/>
    <property type="molecule type" value="Genomic_DNA"/>
</dbReference>
<feature type="region of interest" description="Disordered" evidence="1">
    <location>
        <begin position="340"/>
        <end position="360"/>
    </location>
</feature>
<feature type="region of interest" description="Disordered" evidence="1">
    <location>
        <begin position="627"/>
        <end position="665"/>
    </location>
</feature>
<dbReference type="InterPro" id="IPR013083">
    <property type="entry name" value="Znf_RING/FYVE/PHD"/>
</dbReference>
<dbReference type="AlphaFoldDB" id="A0A4C1SUN0"/>
<dbReference type="SMART" id="SM00293">
    <property type="entry name" value="PWWP"/>
    <property type="match status" value="1"/>
</dbReference>
<evidence type="ECO:0000256" key="1">
    <source>
        <dbReference type="SAM" id="MobiDB-lite"/>
    </source>
</evidence>
<evidence type="ECO:0000313" key="3">
    <source>
        <dbReference type="EMBL" id="GBP05889.1"/>
    </source>
</evidence>
<dbReference type="STRING" id="151549.A0A4C1SUN0"/>
<dbReference type="InterPro" id="IPR000313">
    <property type="entry name" value="PWWP_dom"/>
</dbReference>
<sequence>MTPQEISQLEASCAYDVADLAWARIGTYPFWPCIVTRDPYSDLYVKKKPSGRLERNFVHVTFFGDNGRRGWVSENMLRKFLGQLEFEVAREKFKSEDKKKDPKLYAAFFVSEKKQHKWNISVEEAESFLREDKSKRLDLLYDMLIKIKGPKTTPKRDKSIKMRKDSDVSLSESLLDTLFSEDDSKIDDVDRNKNRKKSLDVSEVVTACLDNMAAKTGITKIKKQSHMDSSEESFSENDFKENSTQKSVKSKEIINVDSIHKTQKSISNHEADGLKDLQIINVFSIAEECDDITVKQNANKNELHILESVVESEINDPIVEKVSQKDLNDDIMLQNKMQSVQPLNKNEEVSAEQTDNSSLEKNKVLNNLEVVKTSNLECNSLVTANKSSADSHYILATTIKIDKMILDSSVNAEEESYGLKKPDEKDPLMEENPHLTHNEIVAYLYRTWIFDQDQKPETIKNDSVPHVDLVKGLAEGSVQIQPKKPKKRVRIDKEPQFRNEGVVRDKVERETRKKLIKPFYNEAEDTDTESEDLELRDEVQISAPVTLNNKNTVLVTDFPEDEIIDEVEFYFEQLTQHKPNLFKGLTRERVCDVCEKPGSLSKCKGPCGGFYHVDCAKKEIEHEENQTLHRCRKKKKSRGRKSKVDDNDSKFNGTDSESQEDKSQDNISFDDIEKLEFSFRLEINENDFDAKTTLQLKEMLKECEDDSDAYSNDAWDFEDIVAGKCKIVDVRIELL</sequence>
<dbReference type="GO" id="GO:0008168">
    <property type="term" value="F:methyltransferase activity"/>
    <property type="evidence" value="ECO:0007669"/>
    <property type="project" value="UniProtKB-KW"/>
</dbReference>
<feature type="compositionally biased region" description="Basic and acidic residues" evidence="1">
    <location>
        <begin position="237"/>
        <end position="246"/>
    </location>
</feature>
<proteinExistence type="predicted"/>
<dbReference type="PROSITE" id="PS50812">
    <property type="entry name" value="PWWP"/>
    <property type="match status" value="1"/>
</dbReference>
<dbReference type="OrthoDB" id="422362at2759"/>
<dbReference type="Proteomes" id="UP000299102">
    <property type="component" value="Unassembled WGS sequence"/>
</dbReference>
<gene>
    <name evidence="3" type="primary">NSD2</name>
    <name evidence="3" type="ORF">EVAR_5169_1</name>
</gene>
<feature type="region of interest" description="Disordered" evidence="1">
    <location>
        <begin position="220"/>
        <end position="246"/>
    </location>
</feature>
<accession>A0A4C1SUN0</accession>
<evidence type="ECO:0000313" key="4">
    <source>
        <dbReference type="Proteomes" id="UP000299102"/>
    </source>
</evidence>
<reference evidence="3 4" key="1">
    <citation type="journal article" date="2019" name="Commun. Biol.">
        <title>The bagworm genome reveals a unique fibroin gene that provides high tensile strength.</title>
        <authorList>
            <person name="Kono N."/>
            <person name="Nakamura H."/>
            <person name="Ohtoshi R."/>
            <person name="Tomita M."/>
            <person name="Numata K."/>
            <person name="Arakawa K."/>
        </authorList>
    </citation>
    <scope>NUCLEOTIDE SEQUENCE [LARGE SCALE GENOMIC DNA]</scope>
</reference>
<comment type="caution">
    <text evidence="3">The sequence shown here is derived from an EMBL/GenBank/DDBJ whole genome shotgun (WGS) entry which is preliminary data.</text>
</comment>
<dbReference type="SUPFAM" id="SSF63748">
    <property type="entry name" value="Tudor/PWWP/MBT"/>
    <property type="match status" value="1"/>
</dbReference>
<feature type="domain" description="PWWP" evidence="2">
    <location>
        <begin position="17"/>
        <end position="82"/>
    </location>
</feature>
<organism evidence="3 4">
    <name type="scientific">Eumeta variegata</name>
    <name type="common">Bagworm moth</name>
    <name type="synonym">Eumeta japonica</name>
    <dbReference type="NCBI Taxonomy" id="151549"/>
    <lineage>
        <taxon>Eukaryota</taxon>
        <taxon>Metazoa</taxon>
        <taxon>Ecdysozoa</taxon>
        <taxon>Arthropoda</taxon>
        <taxon>Hexapoda</taxon>
        <taxon>Insecta</taxon>
        <taxon>Pterygota</taxon>
        <taxon>Neoptera</taxon>
        <taxon>Endopterygota</taxon>
        <taxon>Lepidoptera</taxon>
        <taxon>Glossata</taxon>
        <taxon>Ditrysia</taxon>
        <taxon>Tineoidea</taxon>
        <taxon>Psychidae</taxon>
        <taxon>Oiketicinae</taxon>
        <taxon>Eumeta</taxon>
    </lineage>
</organism>
<keyword evidence="3" id="KW-0808">Transferase</keyword>
<dbReference type="Gene3D" id="3.30.40.10">
    <property type="entry name" value="Zinc/RING finger domain, C3HC4 (zinc finger)"/>
    <property type="match status" value="1"/>
</dbReference>
<dbReference type="GO" id="GO:0032259">
    <property type="term" value="P:methylation"/>
    <property type="evidence" value="ECO:0007669"/>
    <property type="project" value="UniProtKB-KW"/>
</dbReference>
<evidence type="ECO:0000259" key="2">
    <source>
        <dbReference type="PROSITE" id="PS50812"/>
    </source>
</evidence>